<comment type="caution">
    <text evidence="5">The sequence shown here is derived from an EMBL/GenBank/DDBJ whole genome shotgun (WGS) entry which is preliminary data.</text>
</comment>
<accession>A0A9P7GE88</accession>
<feature type="domain" description="Transcription factor CBF/NF-Y/archaeal histone" evidence="4">
    <location>
        <begin position="64"/>
        <end position="126"/>
    </location>
</feature>
<dbReference type="PANTHER" id="PTHR10252">
    <property type="entry name" value="HISTONE-LIKE TRANSCRIPTION FACTOR CCAAT-RELATED"/>
    <property type="match status" value="1"/>
</dbReference>
<dbReference type="CDD" id="cd23645">
    <property type="entry name" value="HFD_Dpb3-like"/>
    <property type="match status" value="1"/>
</dbReference>
<gene>
    <name evidence="5" type="ORF">DXG03_005017</name>
</gene>
<dbReference type="GO" id="GO:0008623">
    <property type="term" value="C:CHRAC"/>
    <property type="evidence" value="ECO:0007669"/>
    <property type="project" value="TreeGrafter"/>
</dbReference>
<dbReference type="PANTHER" id="PTHR10252:SF54">
    <property type="entry name" value="CHROMATIN ACCESSIBILITY COMPLEX PROTEIN 1"/>
    <property type="match status" value="1"/>
</dbReference>
<comment type="subcellular location">
    <subcellularLocation>
        <location evidence="1">Nucleus</location>
    </subcellularLocation>
</comment>
<evidence type="ECO:0000313" key="5">
    <source>
        <dbReference type="EMBL" id="KAG5648443.1"/>
    </source>
</evidence>
<evidence type="ECO:0000313" key="6">
    <source>
        <dbReference type="Proteomes" id="UP000775547"/>
    </source>
</evidence>
<dbReference type="GO" id="GO:0006261">
    <property type="term" value="P:DNA-templated DNA replication"/>
    <property type="evidence" value="ECO:0007669"/>
    <property type="project" value="TreeGrafter"/>
</dbReference>
<dbReference type="InterPro" id="IPR003958">
    <property type="entry name" value="CBFA_NFYB_domain"/>
</dbReference>
<dbReference type="Pfam" id="PF00808">
    <property type="entry name" value="CBFD_NFYB_HMF"/>
    <property type="match status" value="1"/>
</dbReference>
<keyword evidence="6" id="KW-1185">Reference proteome</keyword>
<dbReference type="EMBL" id="JABCKV010000003">
    <property type="protein sequence ID" value="KAG5648443.1"/>
    <property type="molecule type" value="Genomic_DNA"/>
</dbReference>
<keyword evidence="2" id="KW-0539">Nucleus</keyword>
<dbReference type="InterPro" id="IPR009072">
    <property type="entry name" value="Histone-fold"/>
</dbReference>
<name>A0A9P7GE88_9AGAR</name>
<protein>
    <recommendedName>
        <fullName evidence="4">Transcription factor CBF/NF-Y/archaeal histone domain-containing protein</fullName>
    </recommendedName>
</protein>
<dbReference type="OrthoDB" id="636685at2759"/>
<feature type="region of interest" description="Disordered" evidence="3">
    <location>
        <begin position="1"/>
        <end position="44"/>
    </location>
</feature>
<dbReference type="SUPFAM" id="SSF47113">
    <property type="entry name" value="Histone-fold"/>
    <property type="match status" value="1"/>
</dbReference>
<evidence type="ECO:0000256" key="3">
    <source>
        <dbReference type="SAM" id="MobiDB-lite"/>
    </source>
</evidence>
<organism evidence="5 6">
    <name type="scientific">Asterophora parasitica</name>
    <dbReference type="NCBI Taxonomy" id="117018"/>
    <lineage>
        <taxon>Eukaryota</taxon>
        <taxon>Fungi</taxon>
        <taxon>Dikarya</taxon>
        <taxon>Basidiomycota</taxon>
        <taxon>Agaricomycotina</taxon>
        <taxon>Agaricomycetes</taxon>
        <taxon>Agaricomycetidae</taxon>
        <taxon>Agaricales</taxon>
        <taxon>Tricholomatineae</taxon>
        <taxon>Lyophyllaceae</taxon>
        <taxon>Asterophora</taxon>
    </lineage>
</organism>
<proteinExistence type="predicted"/>
<dbReference type="Gene3D" id="1.10.20.10">
    <property type="entry name" value="Histone, subunit A"/>
    <property type="match status" value="1"/>
</dbReference>
<feature type="compositionally biased region" description="Acidic residues" evidence="3">
    <location>
        <begin position="18"/>
        <end position="35"/>
    </location>
</feature>
<evidence type="ECO:0000256" key="1">
    <source>
        <dbReference type="ARBA" id="ARBA00004123"/>
    </source>
</evidence>
<dbReference type="Proteomes" id="UP000775547">
    <property type="component" value="Unassembled WGS sequence"/>
</dbReference>
<evidence type="ECO:0000256" key="2">
    <source>
        <dbReference type="ARBA" id="ARBA00023242"/>
    </source>
</evidence>
<sequence length="208" mass="23167">MPMNEEEAHEDETRQLEEDGPLYEEQSAEPDDGDDAGALSTKKKRAYVRKEPVALSRETGKSLLPFSRVQKIIKADKEIPIIAKDATFLISLATEEFIKRLSEAGQRVAERERRTTVQHKDIATVVRKADEFLFLEEIIPWMAPDPAPKRKPPGTAGGLKGAPTMLDQFVASNKRTEDDDLVEYGGDIVMNEDGTMGAGGEEMDDDFE</sequence>
<feature type="compositionally biased region" description="Acidic residues" evidence="3">
    <location>
        <begin position="1"/>
        <end position="10"/>
    </location>
</feature>
<dbReference type="AlphaFoldDB" id="A0A9P7GE88"/>
<reference evidence="5" key="2">
    <citation type="submission" date="2021-10" db="EMBL/GenBank/DDBJ databases">
        <title>Phylogenomics reveals ancestral predisposition of the termite-cultivated fungus Termitomyces towards a domesticated lifestyle.</title>
        <authorList>
            <person name="Auxier B."/>
            <person name="Grum-Grzhimaylo A."/>
            <person name="Cardenas M.E."/>
            <person name="Lodge J.D."/>
            <person name="Laessoe T."/>
            <person name="Pedersen O."/>
            <person name="Smith M.E."/>
            <person name="Kuyper T.W."/>
            <person name="Franco-Molano E.A."/>
            <person name="Baroni T.J."/>
            <person name="Aanen D.K."/>
        </authorList>
    </citation>
    <scope>NUCLEOTIDE SEQUENCE</scope>
    <source>
        <strain evidence="5">AP01</strain>
        <tissue evidence="5">Mycelium</tissue>
    </source>
</reference>
<feature type="region of interest" description="Disordered" evidence="3">
    <location>
        <begin position="187"/>
        <end position="208"/>
    </location>
</feature>
<dbReference type="InterPro" id="IPR050568">
    <property type="entry name" value="Transcr_DNA_Rep_Reg"/>
</dbReference>
<reference evidence="5" key="1">
    <citation type="submission" date="2020-07" db="EMBL/GenBank/DDBJ databases">
        <authorList>
            <person name="Nieuwenhuis M."/>
            <person name="Van De Peppel L.J.J."/>
        </authorList>
    </citation>
    <scope>NUCLEOTIDE SEQUENCE</scope>
    <source>
        <strain evidence="5">AP01</strain>
        <tissue evidence="5">Mycelium</tissue>
    </source>
</reference>
<evidence type="ECO:0000259" key="4">
    <source>
        <dbReference type="Pfam" id="PF00808"/>
    </source>
</evidence>
<dbReference type="GO" id="GO:0046982">
    <property type="term" value="F:protein heterodimerization activity"/>
    <property type="evidence" value="ECO:0007669"/>
    <property type="project" value="InterPro"/>
</dbReference>